<sequence length="182" mass="20085">MSMTKWQEAQKVAREFSKQSVLYCVRFSHGLMKVGRTKNMRSRLNALTAHGVVTPLIEELIVQPVENCAADAERLAINSFSAMTEQHGPEVFSCLTACVVRKVLACAASEAKAARAPVESSDESFDEMARSSNMYAALIHLAVDRARRSGLHERANELEEIIKNAPPGMLNEIARNLCHQAT</sequence>
<keyword evidence="2" id="KW-1185">Reference proteome</keyword>
<proteinExistence type="predicted"/>
<gene>
    <name evidence="1" type="ORF">llap_21407</name>
</gene>
<accession>A0A2I0T3A5</accession>
<dbReference type="EMBL" id="KZ521348">
    <property type="protein sequence ID" value="PKU28290.1"/>
    <property type="molecule type" value="Genomic_DNA"/>
</dbReference>
<dbReference type="Proteomes" id="UP000233556">
    <property type="component" value="Unassembled WGS sequence"/>
</dbReference>
<evidence type="ECO:0000313" key="2">
    <source>
        <dbReference type="Proteomes" id="UP000233556"/>
    </source>
</evidence>
<name>A0A2I0T3A5_LIMLA</name>
<dbReference type="AlphaFoldDB" id="A0A2I0T3A5"/>
<evidence type="ECO:0000313" key="1">
    <source>
        <dbReference type="EMBL" id="PKU28290.1"/>
    </source>
</evidence>
<reference evidence="2" key="1">
    <citation type="submission" date="2017-11" db="EMBL/GenBank/DDBJ databases">
        <authorList>
            <person name="Lima N.C."/>
            <person name="Parody-Merino A.M."/>
            <person name="Battley P.F."/>
            <person name="Fidler A.E."/>
            <person name="Prosdocimi F."/>
        </authorList>
    </citation>
    <scope>NUCLEOTIDE SEQUENCE [LARGE SCALE GENOMIC DNA]</scope>
</reference>
<organism evidence="1 2">
    <name type="scientific">Limosa lapponica baueri</name>
    <dbReference type="NCBI Taxonomy" id="1758121"/>
    <lineage>
        <taxon>Eukaryota</taxon>
        <taxon>Metazoa</taxon>
        <taxon>Chordata</taxon>
        <taxon>Craniata</taxon>
        <taxon>Vertebrata</taxon>
        <taxon>Euteleostomi</taxon>
        <taxon>Archelosauria</taxon>
        <taxon>Archosauria</taxon>
        <taxon>Dinosauria</taxon>
        <taxon>Saurischia</taxon>
        <taxon>Theropoda</taxon>
        <taxon>Coelurosauria</taxon>
        <taxon>Aves</taxon>
        <taxon>Neognathae</taxon>
        <taxon>Neoaves</taxon>
        <taxon>Charadriiformes</taxon>
        <taxon>Scolopacidae</taxon>
        <taxon>Limosa</taxon>
    </lineage>
</organism>
<protein>
    <submittedName>
        <fullName evidence="1">Uncharacterized protein</fullName>
    </submittedName>
</protein>
<reference evidence="2" key="2">
    <citation type="submission" date="2017-12" db="EMBL/GenBank/DDBJ databases">
        <title>Genome sequence of the Bar-tailed Godwit (Limosa lapponica baueri).</title>
        <authorList>
            <person name="Lima N.C.B."/>
            <person name="Parody-Merino A.M."/>
            <person name="Battley P.F."/>
            <person name="Fidler A.E."/>
            <person name="Prosdocimi F."/>
        </authorList>
    </citation>
    <scope>NUCLEOTIDE SEQUENCE [LARGE SCALE GENOMIC DNA]</scope>
</reference>